<dbReference type="Proteomes" id="UP000638263">
    <property type="component" value="Unassembled WGS sequence"/>
</dbReference>
<feature type="domain" description="4Fe-4S Wbl-type" evidence="1">
    <location>
        <begin position="28"/>
        <end position="94"/>
    </location>
</feature>
<dbReference type="PROSITE" id="PS51674">
    <property type="entry name" value="4FE4S_WBL"/>
    <property type="match status" value="1"/>
</dbReference>
<proteinExistence type="predicted"/>
<accession>A0A917VR65</accession>
<organism evidence="2 3">
    <name type="scientific">Nocardia jinanensis</name>
    <dbReference type="NCBI Taxonomy" id="382504"/>
    <lineage>
        <taxon>Bacteria</taxon>
        <taxon>Bacillati</taxon>
        <taxon>Actinomycetota</taxon>
        <taxon>Actinomycetes</taxon>
        <taxon>Mycobacteriales</taxon>
        <taxon>Nocardiaceae</taxon>
        <taxon>Nocardia</taxon>
    </lineage>
</organism>
<keyword evidence="3" id="KW-1185">Reference proteome</keyword>
<sequence length="103" mass="11097">MTARFRREWAIRDHPFAELIDQRLTGAACAGRAPLFDTDPVPGETDAAREARYAPALKICRRCPVQDQCATAAAELGGQALGVWAGIVHAPPSRGRPKKASES</sequence>
<dbReference type="RefSeq" id="WP_058854346.1">
    <property type="nucleotide sequence ID" value="NZ_BMMH01000004.1"/>
</dbReference>
<evidence type="ECO:0000313" key="3">
    <source>
        <dbReference type="Proteomes" id="UP000638263"/>
    </source>
</evidence>
<dbReference type="EMBL" id="BMMH01000004">
    <property type="protein sequence ID" value="GGL09706.1"/>
    <property type="molecule type" value="Genomic_DNA"/>
</dbReference>
<dbReference type="Pfam" id="PF02467">
    <property type="entry name" value="Whib"/>
    <property type="match status" value="1"/>
</dbReference>
<name>A0A917VR65_9NOCA</name>
<gene>
    <name evidence="2" type="ORF">GCM10011588_25120</name>
</gene>
<dbReference type="InterPro" id="IPR034768">
    <property type="entry name" value="4FE4S_WBL"/>
</dbReference>
<protein>
    <recommendedName>
        <fullName evidence="1">4Fe-4S Wbl-type domain-containing protein</fullName>
    </recommendedName>
</protein>
<reference evidence="2" key="2">
    <citation type="submission" date="2020-09" db="EMBL/GenBank/DDBJ databases">
        <authorList>
            <person name="Sun Q."/>
            <person name="Zhou Y."/>
        </authorList>
    </citation>
    <scope>NUCLEOTIDE SEQUENCE</scope>
    <source>
        <strain evidence="2">CGMCC 4.3508</strain>
    </source>
</reference>
<reference evidence="2" key="1">
    <citation type="journal article" date="2014" name="Int. J. Syst. Evol. Microbiol.">
        <title>Complete genome sequence of Corynebacterium casei LMG S-19264T (=DSM 44701T), isolated from a smear-ripened cheese.</title>
        <authorList>
            <consortium name="US DOE Joint Genome Institute (JGI-PGF)"/>
            <person name="Walter F."/>
            <person name="Albersmeier A."/>
            <person name="Kalinowski J."/>
            <person name="Ruckert C."/>
        </authorList>
    </citation>
    <scope>NUCLEOTIDE SEQUENCE</scope>
    <source>
        <strain evidence="2">CGMCC 4.3508</strain>
    </source>
</reference>
<comment type="caution">
    <text evidence="2">The sequence shown here is derived from an EMBL/GenBank/DDBJ whole genome shotgun (WGS) entry which is preliminary data.</text>
</comment>
<evidence type="ECO:0000259" key="1">
    <source>
        <dbReference type="PROSITE" id="PS51674"/>
    </source>
</evidence>
<evidence type="ECO:0000313" key="2">
    <source>
        <dbReference type="EMBL" id="GGL09706.1"/>
    </source>
</evidence>
<dbReference type="AlphaFoldDB" id="A0A917VR65"/>